<organism evidence="1 2">
    <name type="scientific">Dermacentor silvarum</name>
    <name type="common">Tick</name>
    <dbReference type="NCBI Taxonomy" id="543639"/>
    <lineage>
        <taxon>Eukaryota</taxon>
        <taxon>Metazoa</taxon>
        <taxon>Ecdysozoa</taxon>
        <taxon>Arthropoda</taxon>
        <taxon>Chelicerata</taxon>
        <taxon>Arachnida</taxon>
        <taxon>Acari</taxon>
        <taxon>Parasitiformes</taxon>
        <taxon>Ixodida</taxon>
        <taxon>Ixodoidea</taxon>
        <taxon>Ixodidae</taxon>
        <taxon>Rhipicephalinae</taxon>
        <taxon>Dermacentor</taxon>
    </lineage>
</organism>
<evidence type="ECO:0000313" key="1">
    <source>
        <dbReference type="EMBL" id="KAH7973405.1"/>
    </source>
</evidence>
<comment type="caution">
    <text evidence="1">The sequence shown here is derived from an EMBL/GenBank/DDBJ whole genome shotgun (WGS) entry which is preliminary data.</text>
</comment>
<dbReference type="Proteomes" id="UP000821865">
    <property type="component" value="Chromosome 10"/>
</dbReference>
<name>A0ACB8DLL3_DERSI</name>
<dbReference type="EMBL" id="CM023479">
    <property type="protein sequence ID" value="KAH7973405.1"/>
    <property type="molecule type" value="Genomic_DNA"/>
</dbReference>
<protein>
    <submittedName>
        <fullName evidence="1">Uncharacterized protein</fullName>
    </submittedName>
</protein>
<keyword evidence="2" id="KW-1185">Reference proteome</keyword>
<proteinExistence type="predicted"/>
<reference evidence="1" key="1">
    <citation type="submission" date="2020-05" db="EMBL/GenBank/DDBJ databases">
        <title>Large-scale comparative analyses of tick genomes elucidate their genetic diversity and vector capacities.</title>
        <authorList>
            <person name="Jia N."/>
            <person name="Wang J."/>
            <person name="Shi W."/>
            <person name="Du L."/>
            <person name="Sun Y."/>
            <person name="Zhan W."/>
            <person name="Jiang J."/>
            <person name="Wang Q."/>
            <person name="Zhang B."/>
            <person name="Ji P."/>
            <person name="Sakyi L.B."/>
            <person name="Cui X."/>
            <person name="Yuan T."/>
            <person name="Jiang B."/>
            <person name="Yang W."/>
            <person name="Lam T.T.-Y."/>
            <person name="Chang Q."/>
            <person name="Ding S."/>
            <person name="Wang X."/>
            <person name="Zhu J."/>
            <person name="Ruan X."/>
            <person name="Zhao L."/>
            <person name="Wei J."/>
            <person name="Que T."/>
            <person name="Du C."/>
            <person name="Cheng J."/>
            <person name="Dai P."/>
            <person name="Han X."/>
            <person name="Huang E."/>
            <person name="Gao Y."/>
            <person name="Liu J."/>
            <person name="Shao H."/>
            <person name="Ye R."/>
            <person name="Li L."/>
            <person name="Wei W."/>
            <person name="Wang X."/>
            <person name="Wang C."/>
            <person name="Yang T."/>
            <person name="Huo Q."/>
            <person name="Li W."/>
            <person name="Guo W."/>
            <person name="Chen H."/>
            <person name="Zhou L."/>
            <person name="Ni X."/>
            <person name="Tian J."/>
            <person name="Zhou Y."/>
            <person name="Sheng Y."/>
            <person name="Liu T."/>
            <person name="Pan Y."/>
            <person name="Xia L."/>
            <person name="Li J."/>
            <person name="Zhao F."/>
            <person name="Cao W."/>
        </authorList>
    </citation>
    <scope>NUCLEOTIDE SEQUENCE</scope>
    <source>
        <strain evidence="1">Dsil-2018</strain>
    </source>
</reference>
<accession>A0ACB8DLL3</accession>
<sequence>MSSDPIESFFGWLRKSAGSNDQTDVRAVLTGIEKTLKTGITSASSTSNIWQQKRVIACQRCRNRKTQGSKPARNSLQMHVESS</sequence>
<gene>
    <name evidence="1" type="ORF">HPB49_000678</name>
</gene>
<evidence type="ECO:0000313" key="2">
    <source>
        <dbReference type="Proteomes" id="UP000821865"/>
    </source>
</evidence>